<organism evidence="3 4">
    <name type="scientific">Lentinula detonsa</name>
    <dbReference type="NCBI Taxonomy" id="2804962"/>
    <lineage>
        <taxon>Eukaryota</taxon>
        <taxon>Fungi</taxon>
        <taxon>Dikarya</taxon>
        <taxon>Basidiomycota</taxon>
        <taxon>Agaricomycotina</taxon>
        <taxon>Agaricomycetes</taxon>
        <taxon>Agaricomycetidae</taxon>
        <taxon>Agaricales</taxon>
        <taxon>Marasmiineae</taxon>
        <taxon>Omphalotaceae</taxon>
        <taxon>Lentinula</taxon>
    </lineage>
</organism>
<proteinExistence type="predicted"/>
<dbReference type="EMBL" id="JANVFU010000007">
    <property type="protein sequence ID" value="KAJ3744345.1"/>
    <property type="molecule type" value="Genomic_DNA"/>
</dbReference>
<evidence type="ECO:0000256" key="2">
    <source>
        <dbReference type="SAM" id="SignalP"/>
    </source>
</evidence>
<feature type="region of interest" description="Disordered" evidence="1">
    <location>
        <begin position="26"/>
        <end position="60"/>
    </location>
</feature>
<dbReference type="Proteomes" id="UP001142393">
    <property type="component" value="Unassembled WGS sequence"/>
</dbReference>
<evidence type="ECO:0000256" key="1">
    <source>
        <dbReference type="SAM" id="MobiDB-lite"/>
    </source>
</evidence>
<evidence type="ECO:0008006" key="5">
    <source>
        <dbReference type="Google" id="ProtNLM"/>
    </source>
</evidence>
<feature type="compositionally biased region" description="Pro residues" evidence="1">
    <location>
        <begin position="48"/>
        <end position="58"/>
    </location>
</feature>
<dbReference type="AlphaFoldDB" id="A0A9W8TXU7"/>
<comment type="caution">
    <text evidence="3">The sequence shown here is derived from an EMBL/GenBank/DDBJ whole genome shotgun (WGS) entry which is preliminary data.</text>
</comment>
<gene>
    <name evidence="3" type="ORF">DFH05DRAFT_1494778</name>
</gene>
<feature type="signal peptide" evidence="2">
    <location>
        <begin position="1"/>
        <end position="18"/>
    </location>
</feature>
<keyword evidence="2" id="KW-0732">Signal</keyword>
<keyword evidence="4" id="KW-1185">Reference proteome</keyword>
<name>A0A9W8TXU7_9AGAR</name>
<protein>
    <recommendedName>
        <fullName evidence="5">Secreted protein</fullName>
    </recommendedName>
</protein>
<accession>A0A9W8TXU7</accession>
<evidence type="ECO:0000313" key="3">
    <source>
        <dbReference type="EMBL" id="KAJ3744345.1"/>
    </source>
</evidence>
<evidence type="ECO:0000313" key="4">
    <source>
        <dbReference type="Proteomes" id="UP001142393"/>
    </source>
</evidence>
<feature type="chain" id="PRO_5040786460" description="Secreted protein" evidence="2">
    <location>
        <begin position="19"/>
        <end position="207"/>
    </location>
</feature>
<sequence>MLFIINYVLLGLIAVIHAIPLYSPSEQTTPPHPPRPPHAVSLLDPRRIPPPSSRFPPRPPKDEIYITFMFGTRTGEEVTPLIEEELTLIFTKYRRHLNVHSRSFRFVFQNGYDGDIRDNLHDVMFWGEGVGEECQTSRDPCKVQYEDPVVSQRVTRPTTRLATVFSEVAVTDTTDVLFNVDYSTRNCVSSESGHPVPERSTSLCKVM</sequence>
<reference evidence="3 4" key="1">
    <citation type="journal article" date="2023" name="Proc. Natl. Acad. Sci. U.S.A.">
        <title>A global phylogenomic analysis of the shiitake genus Lentinula.</title>
        <authorList>
            <person name="Sierra-Patev S."/>
            <person name="Min B."/>
            <person name="Naranjo-Ortiz M."/>
            <person name="Looney B."/>
            <person name="Konkel Z."/>
            <person name="Slot J.C."/>
            <person name="Sakamoto Y."/>
            <person name="Steenwyk J.L."/>
            <person name="Rokas A."/>
            <person name="Carro J."/>
            <person name="Camarero S."/>
            <person name="Ferreira P."/>
            <person name="Molpeceres G."/>
            <person name="Ruiz-Duenas F.J."/>
            <person name="Serrano A."/>
            <person name="Henrissat B."/>
            <person name="Drula E."/>
            <person name="Hughes K.W."/>
            <person name="Mata J.L."/>
            <person name="Ishikawa N.K."/>
            <person name="Vargas-Isla R."/>
            <person name="Ushijima S."/>
            <person name="Smith C.A."/>
            <person name="Donoghue J."/>
            <person name="Ahrendt S."/>
            <person name="Andreopoulos W."/>
            <person name="He G."/>
            <person name="LaButti K."/>
            <person name="Lipzen A."/>
            <person name="Ng V."/>
            <person name="Riley R."/>
            <person name="Sandor L."/>
            <person name="Barry K."/>
            <person name="Martinez A.T."/>
            <person name="Xiao Y."/>
            <person name="Gibbons J.G."/>
            <person name="Terashima K."/>
            <person name="Grigoriev I.V."/>
            <person name="Hibbett D."/>
        </authorList>
    </citation>
    <scope>NUCLEOTIDE SEQUENCE [LARGE SCALE GENOMIC DNA]</scope>
    <source>
        <strain evidence="3 4">TFB7810</strain>
    </source>
</reference>